<evidence type="ECO:0000256" key="3">
    <source>
        <dbReference type="ARBA" id="ARBA00022515"/>
    </source>
</evidence>
<evidence type="ECO:0000259" key="13">
    <source>
        <dbReference type="SMART" id="SM00400"/>
    </source>
</evidence>
<dbReference type="Pfam" id="PF13155">
    <property type="entry name" value="Toprim_2"/>
    <property type="match status" value="1"/>
</dbReference>
<evidence type="ECO:0000256" key="12">
    <source>
        <dbReference type="ARBA" id="ARBA00023163"/>
    </source>
</evidence>
<dbReference type="Gene3D" id="3.90.580.10">
    <property type="entry name" value="Zinc finger, CHC2-type domain"/>
    <property type="match status" value="1"/>
</dbReference>
<evidence type="ECO:0000256" key="10">
    <source>
        <dbReference type="ARBA" id="ARBA00022842"/>
    </source>
</evidence>
<dbReference type="InterPro" id="IPR036977">
    <property type="entry name" value="DNA_primase_Znf_CHC2"/>
</dbReference>
<dbReference type="PIRSF" id="PIRSF002811">
    <property type="entry name" value="DnaG"/>
    <property type="match status" value="1"/>
</dbReference>
<keyword evidence="3" id="KW-0639">Primosome</keyword>
<dbReference type="GO" id="GO:0003677">
    <property type="term" value="F:DNA binding"/>
    <property type="evidence" value="ECO:0007669"/>
    <property type="project" value="UniProtKB-KW"/>
</dbReference>
<dbReference type="AlphaFoldDB" id="A0A381NYY5"/>
<keyword evidence="7" id="KW-0479">Metal-binding</keyword>
<dbReference type="Gene3D" id="3.40.1360.10">
    <property type="match status" value="1"/>
</dbReference>
<feature type="domain" description="Toprim" evidence="14">
    <location>
        <begin position="242"/>
        <end position="313"/>
    </location>
</feature>
<dbReference type="FunFam" id="3.90.980.10:FF:000001">
    <property type="entry name" value="DNA primase"/>
    <property type="match status" value="1"/>
</dbReference>
<keyword evidence="6" id="KW-0235">DNA replication</keyword>
<dbReference type="CDD" id="cd03364">
    <property type="entry name" value="TOPRIM_DnaG_primases"/>
    <property type="match status" value="1"/>
</dbReference>
<evidence type="ECO:0000259" key="14">
    <source>
        <dbReference type="SMART" id="SM00493"/>
    </source>
</evidence>
<dbReference type="SMART" id="SM00400">
    <property type="entry name" value="ZnF_CHCC"/>
    <property type="match status" value="1"/>
</dbReference>
<dbReference type="GO" id="GO:0005737">
    <property type="term" value="C:cytoplasm"/>
    <property type="evidence" value="ECO:0007669"/>
    <property type="project" value="TreeGrafter"/>
</dbReference>
<dbReference type="SMART" id="SM00493">
    <property type="entry name" value="TOPRIM"/>
    <property type="match status" value="1"/>
</dbReference>
<name>A0A381NYY5_9ZZZZ</name>
<keyword evidence="9" id="KW-0862">Zinc</keyword>
<dbReference type="InterPro" id="IPR002694">
    <property type="entry name" value="Znf_CHC2"/>
</dbReference>
<dbReference type="NCBIfam" id="TIGR01391">
    <property type="entry name" value="dnaG"/>
    <property type="match status" value="1"/>
</dbReference>
<dbReference type="GO" id="GO:0003899">
    <property type="term" value="F:DNA-directed RNA polymerase activity"/>
    <property type="evidence" value="ECO:0007669"/>
    <property type="project" value="InterPro"/>
</dbReference>
<evidence type="ECO:0000256" key="11">
    <source>
        <dbReference type="ARBA" id="ARBA00023125"/>
    </source>
</evidence>
<sequence length="571" mass="64608">MDTADIVEVVARDVDLKQRGTNYFGLCPFHSEKTASFSVAPAKQIYHCFGCGNGGNVFSFLMEYQKITFPEAVKLLADRYNIPIQFEEGSGSSELFSVLYDLHEKATQLYQHNLFHDTGRKALDYFRERGLTEDTIKQFKLGFATDSWDQLVQLISGIGVSQGQVAKSGLFIQSEKGTFDRFRSRIMFPVFHPSGKVIAFGGRIFGAEDPAKYLNSPETPLYKKSDVFYGLQASRDSIRQAGHAVLVEGYMDFLQLYQAGIHSVLATSGTAFTSRHARALNRITRKVILLFDGDEAGGSAAIRGGWVLLKNGLEPVIVRPPENKDPDDWIRESGVSEVKKAIEAPVSFIDFHLDFFQGPALEGAERKQYILDILREIRGIQDGIVHNDLIRILAQRLKVDESDLIRTMKTQRAVRSYPDEAPDPDKHQPIFFTTREEKAQIELLRLLAHEDITIRKYVTKAVSDINFTHPLLKQLSGHLINAKLKVDTAAIIEYFSDKSERDSISKILFEVNQDIPPEQIVTDCLRILKSKPLKERIQTLRAEIREKETKGQDPEVELNEVIKLQQELNEL</sequence>
<organism evidence="15">
    <name type="scientific">marine metagenome</name>
    <dbReference type="NCBI Taxonomy" id="408172"/>
    <lineage>
        <taxon>unclassified sequences</taxon>
        <taxon>metagenomes</taxon>
        <taxon>ecological metagenomes</taxon>
    </lineage>
</organism>
<dbReference type="SUPFAM" id="SSF56731">
    <property type="entry name" value="DNA primase core"/>
    <property type="match status" value="1"/>
</dbReference>
<dbReference type="GO" id="GO:1990077">
    <property type="term" value="C:primosome complex"/>
    <property type="evidence" value="ECO:0007669"/>
    <property type="project" value="UniProtKB-KW"/>
</dbReference>
<dbReference type="GO" id="GO:0000428">
    <property type="term" value="C:DNA-directed RNA polymerase complex"/>
    <property type="evidence" value="ECO:0007669"/>
    <property type="project" value="UniProtKB-KW"/>
</dbReference>
<dbReference type="InterPro" id="IPR037068">
    <property type="entry name" value="DNA_primase_core_N_sf"/>
</dbReference>
<dbReference type="Gene3D" id="3.90.980.10">
    <property type="entry name" value="DNA primase, catalytic core, N-terminal domain"/>
    <property type="match status" value="1"/>
</dbReference>
<keyword evidence="12" id="KW-0804">Transcription</keyword>
<proteinExistence type="inferred from homology"/>
<keyword evidence="10" id="KW-0460">Magnesium</keyword>
<evidence type="ECO:0000256" key="7">
    <source>
        <dbReference type="ARBA" id="ARBA00022723"/>
    </source>
</evidence>
<evidence type="ECO:0000256" key="1">
    <source>
        <dbReference type="ARBA" id="ARBA00001947"/>
    </source>
</evidence>
<accession>A0A381NYY5</accession>
<evidence type="ECO:0000256" key="5">
    <source>
        <dbReference type="ARBA" id="ARBA00022695"/>
    </source>
</evidence>
<dbReference type="InterPro" id="IPR030846">
    <property type="entry name" value="DnaG_bac"/>
</dbReference>
<evidence type="ECO:0000256" key="6">
    <source>
        <dbReference type="ARBA" id="ARBA00022705"/>
    </source>
</evidence>
<evidence type="ECO:0000313" key="15">
    <source>
        <dbReference type="EMBL" id="SUZ59856.1"/>
    </source>
</evidence>
<dbReference type="InterPro" id="IPR006295">
    <property type="entry name" value="DNA_primase_DnaG"/>
</dbReference>
<dbReference type="InterPro" id="IPR013264">
    <property type="entry name" value="DNAG_N"/>
</dbReference>
<dbReference type="Pfam" id="PF08275">
    <property type="entry name" value="DNAG_N"/>
    <property type="match status" value="1"/>
</dbReference>
<feature type="domain" description="Zinc finger CHC2-type" evidence="13">
    <location>
        <begin position="23"/>
        <end position="77"/>
    </location>
</feature>
<keyword evidence="11" id="KW-0238">DNA-binding</keyword>
<gene>
    <name evidence="15" type="ORF">METZ01_LOCUS12710</name>
</gene>
<dbReference type="Gene3D" id="1.10.860.10">
    <property type="entry name" value="DNAb Helicase, Chain A"/>
    <property type="match status" value="1"/>
</dbReference>
<protein>
    <recommendedName>
        <fullName evidence="16">Toprim domain-containing protein</fullName>
    </recommendedName>
</protein>
<dbReference type="PANTHER" id="PTHR30313:SF2">
    <property type="entry name" value="DNA PRIMASE"/>
    <property type="match status" value="1"/>
</dbReference>
<evidence type="ECO:0008006" key="16">
    <source>
        <dbReference type="Google" id="ProtNLM"/>
    </source>
</evidence>
<dbReference type="EMBL" id="UINC01000703">
    <property type="protein sequence ID" value="SUZ59856.1"/>
    <property type="molecule type" value="Genomic_DNA"/>
</dbReference>
<evidence type="ECO:0000256" key="8">
    <source>
        <dbReference type="ARBA" id="ARBA00022771"/>
    </source>
</evidence>
<keyword evidence="2" id="KW-0240">DNA-directed RNA polymerase</keyword>
<evidence type="ECO:0000256" key="2">
    <source>
        <dbReference type="ARBA" id="ARBA00022478"/>
    </source>
</evidence>
<dbReference type="InterPro" id="IPR006171">
    <property type="entry name" value="TOPRIM_dom"/>
</dbReference>
<evidence type="ECO:0000256" key="9">
    <source>
        <dbReference type="ARBA" id="ARBA00022833"/>
    </source>
</evidence>
<dbReference type="GO" id="GO:0006269">
    <property type="term" value="P:DNA replication, synthesis of primer"/>
    <property type="evidence" value="ECO:0007669"/>
    <property type="project" value="UniProtKB-KW"/>
</dbReference>
<dbReference type="InterPro" id="IPR016136">
    <property type="entry name" value="DNA_helicase_N/primase_C"/>
</dbReference>
<dbReference type="SUPFAM" id="SSF57783">
    <property type="entry name" value="Zinc beta-ribbon"/>
    <property type="match status" value="1"/>
</dbReference>
<dbReference type="InterPro" id="IPR050219">
    <property type="entry name" value="DnaG_primase"/>
</dbReference>
<dbReference type="HAMAP" id="MF_00974">
    <property type="entry name" value="DNA_primase_DnaG"/>
    <property type="match status" value="1"/>
</dbReference>
<evidence type="ECO:0000256" key="4">
    <source>
        <dbReference type="ARBA" id="ARBA00022679"/>
    </source>
</evidence>
<dbReference type="GO" id="GO:0008270">
    <property type="term" value="F:zinc ion binding"/>
    <property type="evidence" value="ECO:0007669"/>
    <property type="project" value="UniProtKB-KW"/>
</dbReference>
<keyword evidence="4" id="KW-0808">Transferase</keyword>
<dbReference type="FunFam" id="3.90.580.10:FF:000001">
    <property type="entry name" value="DNA primase"/>
    <property type="match status" value="1"/>
</dbReference>
<dbReference type="PANTHER" id="PTHR30313">
    <property type="entry name" value="DNA PRIMASE"/>
    <property type="match status" value="1"/>
</dbReference>
<dbReference type="Pfam" id="PF01807">
    <property type="entry name" value="Zn_ribbon_DnaG"/>
    <property type="match status" value="1"/>
</dbReference>
<keyword evidence="5" id="KW-0548">Nucleotidyltransferase</keyword>
<comment type="cofactor">
    <cofactor evidence="1">
        <name>Zn(2+)</name>
        <dbReference type="ChEBI" id="CHEBI:29105"/>
    </cofactor>
</comment>
<dbReference type="InterPro" id="IPR034151">
    <property type="entry name" value="TOPRIM_DnaG_bac"/>
</dbReference>
<reference evidence="15" key="1">
    <citation type="submission" date="2018-05" db="EMBL/GenBank/DDBJ databases">
        <authorList>
            <person name="Lanie J.A."/>
            <person name="Ng W.-L."/>
            <person name="Kazmierczak K.M."/>
            <person name="Andrzejewski T.M."/>
            <person name="Davidsen T.M."/>
            <person name="Wayne K.J."/>
            <person name="Tettelin H."/>
            <person name="Glass J.I."/>
            <person name="Rusch D."/>
            <person name="Podicherti R."/>
            <person name="Tsui H.-C.T."/>
            <person name="Winkler M.E."/>
        </authorList>
    </citation>
    <scope>NUCLEOTIDE SEQUENCE</scope>
</reference>
<keyword evidence="8" id="KW-0863">Zinc-finger</keyword>